<dbReference type="OrthoDB" id="665023at2"/>
<feature type="transmembrane region" description="Helical" evidence="5">
    <location>
        <begin position="16"/>
        <end position="34"/>
    </location>
</feature>
<comment type="caution">
    <text evidence="6">The sequence shown here is derived from an EMBL/GenBank/DDBJ whole genome shotgun (WGS) entry which is preliminary data.</text>
</comment>
<sequence length="267" mass="30011">MPVYWFALSNIQHIQVWHAVLVFFILHVLVYPSSNGYNSYMDRDTTPVGGIANPMQPTRQLLYVTLVMDALALLLSATVALYFAAGIACYILCSRMYSYRGIRLKKYPIIGFLTVILNQGALVFLLVYIGCNQDTTIVPWQPVVASALLIGGFYPITQVYQHKADAADNVYTISMLLGIKGTFVFCALVYGLALLLLFNFYAALQTLTPFLIVQCFFIPVIVYFIVWFTKVLRNTAAADFRHTMRMNLLASACTNLAFICLLILHQL</sequence>
<evidence type="ECO:0000313" key="6">
    <source>
        <dbReference type="EMBL" id="RFM30610.1"/>
    </source>
</evidence>
<evidence type="ECO:0000256" key="4">
    <source>
        <dbReference type="ARBA" id="ARBA00023136"/>
    </source>
</evidence>
<gene>
    <name evidence="6" type="ORF">DXN05_02385</name>
</gene>
<dbReference type="GO" id="GO:0016020">
    <property type="term" value="C:membrane"/>
    <property type="evidence" value="ECO:0007669"/>
    <property type="project" value="UniProtKB-SubCell"/>
</dbReference>
<proteinExistence type="predicted"/>
<dbReference type="EMBL" id="QTJU01000001">
    <property type="protein sequence ID" value="RFM30610.1"/>
    <property type="molecule type" value="Genomic_DNA"/>
</dbReference>
<evidence type="ECO:0000256" key="1">
    <source>
        <dbReference type="ARBA" id="ARBA00004141"/>
    </source>
</evidence>
<keyword evidence="4 5" id="KW-0472">Membrane</keyword>
<evidence type="ECO:0000256" key="5">
    <source>
        <dbReference type="SAM" id="Phobius"/>
    </source>
</evidence>
<evidence type="ECO:0000313" key="7">
    <source>
        <dbReference type="Proteomes" id="UP000261284"/>
    </source>
</evidence>
<dbReference type="AlphaFoldDB" id="A0A3E1NRS0"/>
<keyword evidence="3 5" id="KW-1133">Transmembrane helix</keyword>
<reference evidence="6 7" key="1">
    <citation type="submission" date="2018-08" db="EMBL/GenBank/DDBJ databases">
        <title>Chitinophagaceae sp. K23C18032701, a novel bacterium isolated from forest soil.</title>
        <authorList>
            <person name="Wang C."/>
        </authorList>
    </citation>
    <scope>NUCLEOTIDE SEQUENCE [LARGE SCALE GENOMIC DNA]</scope>
    <source>
        <strain evidence="6 7">K23C18032701</strain>
    </source>
</reference>
<dbReference type="Pfam" id="PF01040">
    <property type="entry name" value="UbiA"/>
    <property type="match status" value="1"/>
</dbReference>
<feature type="transmembrane region" description="Helical" evidence="5">
    <location>
        <begin position="70"/>
        <end position="97"/>
    </location>
</feature>
<feature type="transmembrane region" description="Helical" evidence="5">
    <location>
        <begin position="137"/>
        <end position="156"/>
    </location>
</feature>
<feature type="transmembrane region" description="Helical" evidence="5">
    <location>
        <begin position="207"/>
        <end position="228"/>
    </location>
</feature>
<accession>A0A3E1NRS0</accession>
<comment type="subcellular location">
    <subcellularLocation>
        <location evidence="1">Membrane</location>
        <topology evidence="1">Multi-pass membrane protein</topology>
    </subcellularLocation>
</comment>
<dbReference type="InterPro" id="IPR000537">
    <property type="entry name" value="UbiA_prenyltransferase"/>
</dbReference>
<keyword evidence="2 5" id="KW-0812">Transmembrane</keyword>
<protein>
    <submittedName>
        <fullName evidence="6">Prenyltransferase</fullName>
    </submittedName>
</protein>
<evidence type="ECO:0000256" key="2">
    <source>
        <dbReference type="ARBA" id="ARBA00022692"/>
    </source>
</evidence>
<dbReference type="GO" id="GO:0016765">
    <property type="term" value="F:transferase activity, transferring alkyl or aryl (other than methyl) groups"/>
    <property type="evidence" value="ECO:0007669"/>
    <property type="project" value="InterPro"/>
</dbReference>
<keyword evidence="6" id="KW-0808">Transferase</keyword>
<feature type="transmembrane region" description="Helical" evidence="5">
    <location>
        <begin position="109"/>
        <end position="131"/>
    </location>
</feature>
<feature type="transmembrane region" description="Helical" evidence="5">
    <location>
        <begin position="248"/>
        <end position="265"/>
    </location>
</feature>
<organism evidence="6 7">
    <name type="scientific">Deminuibacter soli</name>
    <dbReference type="NCBI Taxonomy" id="2291815"/>
    <lineage>
        <taxon>Bacteria</taxon>
        <taxon>Pseudomonadati</taxon>
        <taxon>Bacteroidota</taxon>
        <taxon>Chitinophagia</taxon>
        <taxon>Chitinophagales</taxon>
        <taxon>Chitinophagaceae</taxon>
        <taxon>Deminuibacter</taxon>
    </lineage>
</organism>
<name>A0A3E1NRS0_9BACT</name>
<feature type="transmembrane region" description="Helical" evidence="5">
    <location>
        <begin position="177"/>
        <end position="201"/>
    </location>
</feature>
<evidence type="ECO:0000256" key="3">
    <source>
        <dbReference type="ARBA" id="ARBA00022989"/>
    </source>
</evidence>
<keyword evidence="7" id="KW-1185">Reference proteome</keyword>
<dbReference type="Proteomes" id="UP000261284">
    <property type="component" value="Unassembled WGS sequence"/>
</dbReference>